<dbReference type="NCBIfam" id="NF047558">
    <property type="entry name" value="TPR_END_plus"/>
    <property type="match status" value="1"/>
</dbReference>
<sequence length="71" mass="8384">MSAYRSLGRVLDTENWARLDLLQKLLPDSSVYHIKWYDNDSDLDNIRGDRRFQQLLAAAMTQRERIERTAS</sequence>
<dbReference type="Proteomes" id="UP000078551">
    <property type="component" value="Chromosome"/>
</dbReference>
<evidence type="ECO:0000313" key="2">
    <source>
        <dbReference type="Proteomes" id="UP000078551"/>
    </source>
</evidence>
<protein>
    <submittedName>
        <fullName evidence="1">Uncharacterized protein</fullName>
    </submittedName>
</protein>
<organism evidence="1 2">
    <name type="scientific">Rhizobium phaseoli</name>
    <dbReference type="NCBI Taxonomy" id="396"/>
    <lineage>
        <taxon>Bacteria</taxon>
        <taxon>Pseudomonadati</taxon>
        <taxon>Pseudomonadota</taxon>
        <taxon>Alphaproteobacteria</taxon>
        <taxon>Hyphomicrobiales</taxon>
        <taxon>Rhizobiaceae</taxon>
        <taxon>Rhizobium/Agrobacterium group</taxon>
        <taxon>Rhizobium</taxon>
    </lineage>
</organism>
<gene>
    <name evidence="1" type="ORF">AMC81_CH03736</name>
</gene>
<proteinExistence type="predicted"/>
<keyword evidence="2" id="KW-1185">Reference proteome</keyword>
<name>A0ABM6CDZ6_9HYPH</name>
<dbReference type="EMBL" id="CP013568">
    <property type="protein sequence ID" value="ANL86465.1"/>
    <property type="molecule type" value="Genomic_DNA"/>
</dbReference>
<evidence type="ECO:0000313" key="1">
    <source>
        <dbReference type="EMBL" id="ANL86465.1"/>
    </source>
</evidence>
<accession>A0ABM6CDZ6</accession>
<reference evidence="1 2" key="1">
    <citation type="submission" date="2015-11" db="EMBL/GenBank/DDBJ databases">
        <title>The limits of bacterial species coexistence and the symbiotic plasmid transference in sympatric Rhizobium populations.</title>
        <authorList>
            <person name="Perez-Carrascal O.M."/>
            <person name="VanInsberghe D."/>
            <person name="Juarez S."/>
            <person name="Polz M.F."/>
            <person name="Vinuesa P."/>
            <person name="Gonzalez V."/>
        </authorList>
    </citation>
    <scope>NUCLEOTIDE SEQUENCE [LARGE SCALE GENOMIC DNA]</scope>
    <source>
        <strain evidence="1 2">N771</strain>
    </source>
</reference>